<sequence>MGAKQAPSLAAAGPEPKARARVRPPGDCPSVGLRASGKRGRSRCCWRRSSPAPRARPPAARSAPPLAPPARRASPPPAAPPAARPQLRPPAAPPARSSARRPGLGEARALPGGRGTTSPE</sequence>
<dbReference type="Proteomes" id="UP000645828">
    <property type="component" value="Unassembled WGS sequence"/>
</dbReference>
<feature type="compositionally biased region" description="Low complexity" evidence="1">
    <location>
        <begin position="47"/>
        <end position="73"/>
    </location>
</feature>
<evidence type="ECO:0000256" key="1">
    <source>
        <dbReference type="SAM" id="MobiDB-lite"/>
    </source>
</evidence>
<dbReference type="AlphaFoldDB" id="A0A811ZWD2"/>
<feature type="compositionally biased region" description="Basic residues" evidence="1">
    <location>
        <begin position="36"/>
        <end position="46"/>
    </location>
</feature>
<protein>
    <submittedName>
        <fullName evidence="2">(raccoon dog) hypothetical protein</fullName>
    </submittedName>
</protein>
<proteinExistence type="predicted"/>
<feature type="region of interest" description="Disordered" evidence="1">
    <location>
        <begin position="1"/>
        <end position="120"/>
    </location>
</feature>
<accession>A0A811ZWD2</accession>
<keyword evidence="3" id="KW-1185">Reference proteome</keyword>
<evidence type="ECO:0000313" key="2">
    <source>
        <dbReference type="EMBL" id="CAD7693509.1"/>
    </source>
</evidence>
<comment type="caution">
    <text evidence="2">The sequence shown here is derived from an EMBL/GenBank/DDBJ whole genome shotgun (WGS) entry which is preliminary data.</text>
</comment>
<evidence type="ECO:0000313" key="3">
    <source>
        <dbReference type="Proteomes" id="UP000645828"/>
    </source>
</evidence>
<gene>
    <name evidence="2" type="ORF">NYPRO_LOCUS26301</name>
</gene>
<dbReference type="EMBL" id="CAJHUB010000783">
    <property type="protein sequence ID" value="CAD7693509.1"/>
    <property type="molecule type" value="Genomic_DNA"/>
</dbReference>
<name>A0A811ZWD2_NYCPR</name>
<organism evidence="2 3">
    <name type="scientific">Nyctereutes procyonoides</name>
    <name type="common">Raccoon dog</name>
    <name type="synonym">Canis procyonoides</name>
    <dbReference type="NCBI Taxonomy" id="34880"/>
    <lineage>
        <taxon>Eukaryota</taxon>
        <taxon>Metazoa</taxon>
        <taxon>Chordata</taxon>
        <taxon>Craniata</taxon>
        <taxon>Vertebrata</taxon>
        <taxon>Euteleostomi</taxon>
        <taxon>Mammalia</taxon>
        <taxon>Eutheria</taxon>
        <taxon>Laurasiatheria</taxon>
        <taxon>Carnivora</taxon>
        <taxon>Caniformia</taxon>
        <taxon>Canidae</taxon>
        <taxon>Nyctereutes</taxon>
    </lineage>
</organism>
<reference evidence="2" key="1">
    <citation type="submission" date="2020-12" db="EMBL/GenBank/DDBJ databases">
        <authorList>
            <consortium name="Molecular Ecology Group"/>
        </authorList>
    </citation>
    <scope>NUCLEOTIDE SEQUENCE</scope>
    <source>
        <strain evidence="2">TBG_1078</strain>
    </source>
</reference>
<feature type="compositionally biased region" description="Pro residues" evidence="1">
    <location>
        <begin position="74"/>
        <end position="93"/>
    </location>
</feature>